<dbReference type="AlphaFoldDB" id="A0A091CPD3"/>
<comment type="subcellular location">
    <subcellularLocation>
        <location evidence="1">Nucleus</location>
    </subcellularLocation>
</comment>
<evidence type="ECO:0000313" key="5">
    <source>
        <dbReference type="Proteomes" id="UP000028990"/>
    </source>
</evidence>
<keyword evidence="5" id="KW-1185">Reference proteome</keyword>
<feature type="compositionally biased region" description="Polar residues" evidence="3">
    <location>
        <begin position="110"/>
        <end position="121"/>
    </location>
</feature>
<dbReference type="GO" id="GO:0005634">
    <property type="term" value="C:nucleus"/>
    <property type="evidence" value="ECO:0007669"/>
    <property type="project" value="UniProtKB-SubCell"/>
</dbReference>
<dbReference type="GO" id="GO:0031398">
    <property type="term" value="P:positive regulation of protein ubiquitination"/>
    <property type="evidence" value="ECO:0007669"/>
    <property type="project" value="TreeGrafter"/>
</dbReference>
<dbReference type="GO" id="GO:1901097">
    <property type="term" value="P:negative regulation of autophagosome maturation"/>
    <property type="evidence" value="ECO:0007669"/>
    <property type="project" value="TreeGrafter"/>
</dbReference>
<protein>
    <submittedName>
        <fullName evidence="4">PHD finger protein 23</fullName>
    </submittedName>
</protein>
<organism evidence="4 5">
    <name type="scientific">Fukomys damarensis</name>
    <name type="common">Damaraland mole rat</name>
    <name type="synonym">Cryptomys damarensis</name>
    <dbReference type="NCBI Taxonomy" id="885580"/>
    <lineage>
        <taxon>Eukaryota</taxon>
        <taxon>Metazoa</taxon>
        <taxon>Chordata</taxon>
        <taxon>Craniata</taxon>
        <taxon>Vertebrata</taxon>
        <taxon>Euteleostomi</taxon>
        <taxon>Mammalia</taxon>
        <taxon>Eutheria</taxon>
        <taxon>Euarchontoglires</taxon>
        <taxon>Glires</taxon>
        <taxon>Rodentia</taxon>
        <taxon>Hystricomorpha</taxon>
        <taxon>Bathyergidae</taxon>
        <taxon>Fukomys</taxon>
    </lineage>
</organism>
<proteinExistence type="predicted"/>
<feature type="region of interest" description="Disordered" evidence="3">
    <location>
        <begin position="102"/>
        <end position="121"/>
    </location>
</feature>
<name>A0A091CPD3_FUKDA</name>
<gene>
    <name evidence="4" type="ORF">H920_19518</name>
</gene>
<evidence type="ECO:0000256" key="1">
    <source>
        <dbReference type="ARBA" id="ARBA00004123"/>
    </source>
</evidence>
<evidence type="ECO:0000256" key="3">
    <source>
        <dbReference type="SAM" id="MobiDB-lite"/>
    </source>
</evidence>
<accession>A0A091CPD3</accession>
<reference evidence="4 5" key="1">
    <citation type="submission" date="2013-11" db="EMBL/GenBank/DDBJ databases">
        <title>The Damaraland mole rat (Fukomys damarensis) genome and evolution of African mole rats.</title>
        <authorList>
            <person name="Gladyshev V.N."/>
            <person name="Fang X."/>
        </authorList>
    </citation>
    <scope>NUCLEOTIDE SEQUENCE [LARGE SCALE GENOMIC DNA]</scope>
    <source>
        <tissue evidence="4">Liver</tissue>
    </source>
</reference>
<evidence type="ECO:0000256" key="2">
    <source>
        <dbReference type="ARBA" id="ARBA00023242"/>
    </source>
</evidence>
<evidence type="ECO:0000313" key="4">
    <source>
        <dbReference type="EMBL" id="KFO19055.1"/>
    </source>
</evidence>
<sequence length="194" mass="21247">MKLKHSLIWMGPKWCLHYPPTLLTHTSGPPAALIPVPLSKGTSPSLERSTERSWDRGMGLALECFSASASSWGWGKEVSYQEEQEGEVEKGRCTLKEPLPQTVKAKSKGTETSQDGVASSSEGEIRVMDEDIMVESGDDSWDLIACYRRKPFAGHLMIECSLCATSPVLRLGRPMSLTSFIARNARNCSQSPSG</sequence>
<dbReference type="PANTHER" id="PTHR14571">
    <property type="entry name" value="HISTONE-LYSINE N-METHYLTRANSFERASE SET-26-RELATED"/>
    <property type="match status" value="1"/>
</dbReference>
<dbReference type="EMBL" id="KN125198">
    <property type="protein sequence ID" value="KFO19055.1"/>
    <property type="molecule type" value="Genomic_DNA"/>
</dbReference>
<dbReference type="PANTHER" id="PTHR14571:SF8">
    <property type="entry name" value="PHD FINGER PROTEIN 23"/>
    <property type="match status" value="1"/>
</dbReference>
<dbReference type="GO" id="GO:1902902">
    <property type="term" value="P:negative regulation of autophagosome assembly"/>
    <property type="evidence" value="ECO:0007669"/>
    <property type="project" value="TreeGrafter"/>
</dbReference>
<keyword evidence="2" id="KW-0539">Nucleus</keyword>
<dbReference type="Proteomes" id="UP000028990">
    <property type="component" value="Unassembled WGS sequence"/>
</dbReference>